<gene>
    <name evidence="2" type="ORF">HD597_000393</name>
</gene>
<evidence type="ECO:0008006" key="4">
    <source>
        <dbReference type="Google" id="ProtNLM"/>
    </source>
</evidence>
<protein>
    <recommendedName>
        <fullName evidence="4">Peptidase inhibitor family I36</fullName>
    </recommendedName>
</protein>
<keyword evidence="1" id="KW-0732">Signal</keyword>
<proteinExistence type="predicted"/>
<feature type="signal peptide" evidence="1">
    <location>
        <begin position="1"/>
        <end position="26"/>
    </location>
</feature>
<name>A0A9X2GEW0_9ACTN</name>
<dbReference type="AlphaFoldDB" id="A0A9X2GEW0"/>
<keyword evidence="3" id="KW-1185">Reference proteome</keyword>
<organism evidence="2 3">
    <name type="scientific">Nonomuraea thailandensis</name>
    <dbReference type="NCBI Taxonomy" id="1188745"/>
    <lineage>
        <taxon>Bacteria</taxon>
        <taxon>Bacillati</taxon>
        <taxon>Actinomycetota</taxon>
        <taxon>Actinomycetes</taxon>
        <taxon>Streptosporangiales</taxon>
        <taxon>Streptosporangiaceae</taxon>
        <taxon>Nonomuraea</taxon>
    </lineage>
</organism>
<dbReference type="Pfam" id="PF03995">
    <property type="entry name" value="Inhibitor_I36"/>
    <property type="match status" value="1"/>
</dbReference>
<dbReference type="Proteomes" id="UP001139648">
    <property type="component" value="Unassembled WGS sequence"/>
</dbReference>
<evidence type="ECO:0000313" key="3">
    <source>
        <dbReference type="Proteomes" id="UP001139648"/>
    </source>
</evidence>
<comment type="caution">
    <text evidence="2">The sequence shown here is derived from an EMBL/GenBank/DDBJ whole genome shotgun (WGS) entry which is preliminary data.</text>
</comment>
<evidence type="ECO:0000256" key="1">
    <source>
        <dbReference type="SAM" id="SignalP"/>
    </source>
</evidence>
<sequence>MRTTTVAALAVLATALAALPAAPSQAAAGYAGCPDGTFCVYSGPNGTGRMTYYRTGSFNVAYQGLPEGGRSGFNNTTSKWCYSHMAGRITFLPGNIKVLEAGKKITNIAIWAVHRPDPLRCDPDRWA</sequence>
<dbReference type="RefSeq" id="WP_253739876.1">
    <property type="nucleotide sequence ID" value="NZ_BAABKA010000075.1"/>
</dbReference>
<evidence type="ECO:0000313" key="2">
    <source>
        <dbReference type="EMBL" id="MCP2353373.1"/>
    </source>
</evidence>
<reference evidence="2" key="1">
    <citation type="submission" date="2022-06" db="EMBL/GenBank/DDBJ databases">
        <title>Sequencing the genomes of 1000 actinobacteria strains.</title>
        <authorList>
            <person name="Klenk H.-P."/>
        </authorList>
    </citation>
    <scope>NUCLEOTIDE SEQUENCE</scope>
    <source>
        <strain evidence="2">DSM 46694</strain>
    </source>
</reference>
<feature type="chain" id="PRO_5040742299" description="Peptidase inhibitor family I36" evidence="1">
    <location>
        <begin position="27"/>
        <end position="127"/>
    </location>
</feature>
<dbReference type="EMBL" id="JAMZEB010000001">
    <property type="protein sequence ID" value="MCP2353373.1"/>
    <property type="molecule type" value="Genomic_DNA"/>
</dbReference>
<accession>A0A9X2GEW0</accession>